<dbReference type="EMBL" id="CAJOBD010041550">
    <property type="protein sequence ID" value="CAF4321095.1"/>
    <property type="molecule type" value="Genomic_DNA"/>
</dbReference>
<name>A0A820JAY5_9BILA</name>
<organism evidence="5 6">
    <name type="scientific">Rotaria sordida</name>
    <dbReference type="NCBI Taxonomy" id="392033"/>
    <lineage>
        <taxon>Eukaryota</taxon>
        <taxon>Metazoa</taxon>
        <taxon>Spiralia</taxon>
        <taxon>Gnathifera</taxon>
        <taxon>Rotifera</taxon>
        <taxon>Eurotatoria</taxon>
        <taxon>Bdelloidea</taxon>
        <taxon>Philodinida</taxon>
        <taxon>Philodinidae</taxon>
        <taxon>Rotaria</taxon>
    </lineage>
</organism>
<dbReference type="InterPro" id="IPR027417">
    <property type="entry name" value="P-loop_NTPase"/>
</dbReference>
<dbReference type="InterPro" id="IPR000185">
    <property type="entry name" value="SecA"/>
</dbReference>
<feature type="transmembrane region" description="Helical" evidence="3">
    <location>
        <begin position="121"/>
        <end position="140"/>
    </location>
</feature>
<evidence type="ECO:0000313" key="5">
    <source>
        <dbReference type="EMBL" id="CAF4321095.1"/>
    </source>
</evidence>
<dbReference type="PANTHER" id="PTHR30612">
    <property type="entry name" value="SECA INNER MEMBRANE COMPONENT OF SEC PROTEIN SECRETION SYSTEM"/>
    <property type="match status" value="1"/>
</dbReference>
<keyword evidence="1" id="KW-0813">Transport</keyword>
<dbReference type="Pfam" id="PF07517">
    <property type="entry name" value="SecA_DEAD"/>
    <property type="match status" value="1"/>
</dbReference>
<dbReference type="GO" id="GO:0005524">
    <property type="term" value="F:ATP binding"/>
    <property type="evidence" value="ECO:0007669"/>
    <property type="project" value="InterPro"/>
</dbReference>
<feature type="domain" description="SecA family profile" evidence="4">
    <location>
        <begin position="1"/>
        <end position="145"/>
    </location>
</feature>
<dbReference type="GO" id="GO:0017038">
    <property type="term" value="P:protein import"/>
    <property type="evidence" value="ECO:0007669"/>
    <property type="project" value="InterPro"/>
</dbReference>
<keyword evidence="3" id="KW-1133">Transmembrane helix</keyword>
<dbReference type="SUPFAM" id="SSF52540">
    <property type="entry name" value="P-loop containing nucleoside triphosphate hydrolases"/>
    <property type="match status" value="1"/>
</dbReference>
<accession>A0A820JAY5</accession>
<sequence>MIDQQKNKTNTISKDTLRKIAEQAKGFKDIAKRKTVSEGDEKSVINREIQDILNLQSYQENSSEYVRSHLDDIIPLILYAWSVANKPQFPKDTQIIALLLFISSKGKGLLEQIRTGEGKTLIVGLTAAFFALCGNAVHVVSSNRD</sequence>
<comment type="caution">
    <text evidence="5">The sequence shown here is derived from an EMBL/GenBank/DDBJ whole genome shotgun (WGS) entry which is preliminary data.</text>
</comment>
<dbReference type="AlphaFoldDB" id="A0A820JAY5"/>
<protein>
    <recommendedName>
        <fullName evidence="4">SecA family profile domain-containing protein</fullName>
    </recommendedName>
</protein>
<evidence type="ECO:0000259" key="4">
    <source>
        <dbReference type="PROSITE" id="PS51196"/>
    </source>
</evidence>
<keyword evidence="2" id="KW-0811">Translocation</keyword>
<proteinExistence type="predicted"/>
<dbReference type="GO" id="GO:0016020">
    <property type="term" value="C:membrane"/>
    <property type="evidence" value="ECO:0007669"/>
    <property type="project" value="InterPro"/>
</dbReference>
<gene>
    <name evidence="5" type="ORF">JBS370_LOCUS41024</name>
</gene>
<evidence type="ECO:0000256" key="2">
    <source>
        <dbReference type="ARBA" id="ARBA00023010"/>
    </source>
</evidence>
<feature type="non-terminal residue" evidence="5">
    <location>
        <position position="145"/>
    </location>
</feature>
<evidence type="ECO:0000256" key="3">
    <source>
        <dbReference type="SAM" id="Phobius"/>
    </source>
</evidence>
<dbReference type="InterPro" id="IPR014018">
    <property type="entry name" value="SecA_motor_DEAD"/>
</dbReference>
<reference evidence="5" key="1">
    <citation type="submission" date="2021-02" db="EMBL/GenBank/DDBJ databases">
        <authorList>
            <person name="Nowell W R."/>
        </authorList>
    </citation>
    <scope>NUCLEOTIDE SEQUENCE</scope>
</reference>
<dbReference type="InterPro" id="IPR011115">
    <property type="entry name" value="SecA_DEAD"/>
</dbReference>
<keyword evidence="1" id="KW-0653">Protein transport</keyword>
<keyword evidence="3" id="KW-0812">Transmembrane</keyword>
<dbReference type="Gene3D" id="3.40.50.300">
    <property type="entry name" value="P-loop containing nucleotide triphosphate hydrolases"/>
    <property type="match status" value="1"/>
</dbReference>
<dbReference type="PROSITE" id="PS51196">
    <property type="entry name" value="SECA_MOTOR_DEAD"/>
    <property type="match status" value="1"/>
</dbReference>
<dbReference type="PANTHER" id="PTHR30612:SF0">
    <property type="entry name" value="CHLOROPLAST PROTEIN-TRANSPORTING ATPASE"/>
    <property type="match status" value="1"/>
</dbReference>
<dbReference type="GO" id="GO:0006886">
    <property type="term" value="P:intracellular protein transport"/>
    <property type="evidence" value="ECO:0007669"/>
    <property type="project" value="InterPro"/>
</dbReference>
<evidence type="ECO:0000256" key="1">
    <source>
        <dbReference type="ARBA" id="ARBA00022927"/>
    </source>
</evidence>
<dbReference type="Proteomes" id="UP000663836">
    <property type="component" value="Unassembled WGS sequence"/>
</dbReference>
<dbReference type="GO" id="GO:0006605">
    <property type="term" value="P:protein targeting"/>
    <property type="evidence" value="ECO:0007669"/>
    <property type="project" value="InterPro"/>
</dbReference>
<keyword evidence="3" id="KW-0472">Membrane</keyword>
<evidence type="ECO:0000313" key="6">
    <source>
        <dbReference type="Proteomes" id="UP000663836"/>
    </source>
</evidence>